<dbReference type="AlphaFoldDB" id="A0A967B798"/>
<dbReference type="EMBL" id="WOTH01000053">
    <property type="protein sequence ID" value="NHO55182.1"/>
    <property type="molecule type" value="Genomic_DNA"/>
</dbReference>
<evidence type="ECO:0000313" key="2">
    <source>
        <dbReference type="Proteomes" id="UP000597459"/>
    </source>
</evidence>
<protein>
    <submittedName>
        <fullName evidence="1">Uncharacterized protein</fullName>
    </submittedName>
</protein>
<comment type="caution">
    <text evidence="1">The sequence shown here is derived from an EMBL/GenBank/DDBJ whole genome shotgun (WGS) entry which is preliminary data.</text>
</comment>
<evidence type="ECO:0000313" key="1">
    <source>
        <dbReference type="EMBL" id="NHO55182.1"/>
    </source>
</evidence>
<proteinExistence type="predicted"/>
<accession>A0A967B798</accession>
<name>A0A967B798_9PROT</name>
<dbReference type="RefSeq" id="WP_166318539.1">
    <property type="nucleotide sequence ID" value="NZ_WOTH01000053.1"/>
</dbReference>
<dbReference type="Proteomes" id="UP000597459">
    <property type="component" value="Unassembled WGS sequence"/>
</dbReference>
<organism evidence="1 2">
    <name type="scientific">Acetobacter estunensis</name>
    <dbReference type="NCBI Taxonomy" id="104097"/>
    <lineage>
        <taxon>Bacteria</taxon>
        <taxon>Pseudomonadati</taxon>
        <taxon>Pseudomonadota</taxon>
        <taxon>Alphaproteobacteria</taxon>
        <taxon>Acetobacterales</taxon>
        <taxon>Acetobacteraceae</taxon>
        <taxon>Acetobacter</taxon>
    </lineage>
</organism>
<sequence>MLRQYHTSPFQGGHNPLRVGTVALGSIFRFPSPRSGHPYRTVPWIVEGFCNGTLAAAVRNPVTGFWEDRYISGRSHLALVRCLANDKRSRISVRMLAQMEDEEMGGGRYPDLPDVTRFHNWYRNRSRVA</sequence>
<reference evidence="1" key="1">
    <citation type="submission" date="2019-11" db="EMBL/GenBank/DDBJ databases">
        <title>Description of new Acetobacter species.</title>
        <authorList>
            <person name="Cleenwerck I."/>
            <person name="Sombolestani A.S."/>
        </authorList>
    </citation>
    <scope>NUCLEOTIDE SEQUENCE</scope>
    <source>
        <strain evidence="1">LMG 1626</strain>
    </source>
</reference>
<keyword evidence="2" id="KW-1185">Reference proteome</keyword>
<gene>
    <name evidence="1" type="ORF">GOB87_14745</name>
</gene>